<organism evidence="4 5">
    <name type="scientific">Nannocystis exedens</name>
    <dbReference type="NCBI Taxonomy" id="54"/>
    <lineage>
        <taxon>Bacteria</taxon>
        <taxon>Pseudomonadati</taxon>
        <taxon>Myxococcota</taxon>
        <taxon>Polyangia</taxon>
        <taxon>Nannocystales</taxon>
        <taxon>Nannocystaceae</taxon>
        <taxon>Nannocystis</taxon>
    </lineage>
</organism>
<evidence type="ECO:0000256" key="2">
    <source>
        <dbReference type="SAM" id="MobiDB-lite"/>
    </source>
</evidence>
<dbReference type="Pfam" id="PF18929">
    <property type="entry name" value="DUF5678"/>
    <property type="match status" value="1"/>
</dbReference>
<evidence type="ECO:0000259" key="3">
    <source>
        <dbReference type="Pfam" id="PF18929"/>
    </source>
</evidence>
<name>A0A1I2D849_9BACT</name>
<evidence type="ECO:0000313" key="4">
    <source>
        <dbReference type="EMBL" id="SFE76727.1"/>
    </source>
</evidence>
<keyword evidence="1" id="KW-0175">Coiled coil</keyword>
<sequence length="216" mass="22956">MQPHPHSPPRSSEAWAAPAAKPKKKRVKKPVAKKKPIAGKKAGKKTSVKKQAKTAAKKKPLKGSVSSVSVADLVARLLGDEAARQVLASLAFDRSGNDKLAETPEIAELRRELDDSRRKLAALEQKLTELSNLVAGLTAARSAPVVGAGEEVEEDPCLRWLGDPSIEQYIGQHVALHATRGVIAHGDSLPPVLESVRAQGVSLDDVCLATVPALPF</sequence>
<proteinExistence type="predicted"/>
<evidence type="ECO:0000313" key="5">
    <source>
        <dbReference type="Proteomes" id="UP000199400"/>
    </source>
</evidence>
<dbReference type="AlphaFoldDB" id="A0A1I2D849"/>
<feature type="coiled-coil region" evidence="1">
    <location>
        <begin position="106"/>
        <end position="140"/>
    </location>
</feature>
<accession>A0A1I2D849</accession>
<keyword evidence="5" id="KW-1185">Reference proteome</keyword>
<dbReference type="EMBL" id="FOMX01000019">
    <property type="protein sequence ID" value="SFE76727.1"/>
    <property type="molecule type" value="Genomic_DNA"/>
</dbReference>
<dbReference type="RefSeq" id="WP_143140907.1">
    <property type="nucleotide sequence ID" value="NZ_FOMX01000019.1"/>
</dbReference>
<dbReference type="InterPro" id="IPR043734">
    <property type="entry name" value="DUF5678"/>
</dbReference>
<feature type="region of interest" description="Disordered" evidence="2">
    <location>
        <begin position="1"/>
        <end position="67"/>
    </location>
</feature>
<feature type="compositionally biased region" description="Basic residues" evidence="2">
    <location>
        <begin position="21"/>
        <end position="61"/>
    </location>
</feature>
<protein>
    <recommendedName>
        <fullName evidence="3">DUF5678 domain-containing protein</fullName>
    </recommendedName>
</protein>
<evidence type="ECO:0000256" key="1">
    <source>
        <dbReference type="SAM" id="Coils"/>
    </source>
</evidence>
<dbReference type="Proteomes" id="UP000199400">
    <property type="component" value="Unassembled WGS sequence"/>
</dbReference>
<feature type="domain" description="DUF5678" evidence="3">
    <location>
        <begin position="166"/>
        <end position="212"/>
    </location>
</feature>
<gene>
    <name evidence="4" type="ORF">SAMN02745121_05448</name>
</gene>
<reference evidence="5" key="1">
    <citation type="submission" date="2016-10" db="EMBL/GenBank/DDBJ databases">
        <authorList>
            <person name="Varghese N."/>
            <person name="Submissions S."/>
        </authorList>
    </citation>
    <scope>NUCLEOTIDE SEQUENCE [LARGE SCALE GENOMIC DNA]</scope>
    <source>
        <strain evidence="5">ATCC 25963</strain>
    </source>
</reference>
<dbReference type="STRING" id="54.SAMN02745121_05448"/>